<evidence type="ECO:0000313" key="9">
    <source>
        <dbReference type="Proteomes" id="UP001432062"/>
    </source>
</evidence>
<dbReference type="SUPFAM" id="SSF55961">
    <property type="entry name" value="Bet v1-like"/>
    <property type="match status" value="1"/>
</dbReference>
<dbReference type="PANTHER" id="PTHR43756:SF5">
    <property type="entry name" value="CHOLINE MONOOXYGENASE, CHLOROPLASTIC"/>
    <property type="match status" value="1"/>
</dbReference>
<reference evidence="8" key="1">
    <citation type="submission" date="2022-10" db="EMBL/GenBank/DDBJ databases">
        <title>The complete genomes of actinobacterial strains from the NBC collection.</title>
        <authorList>
            <person name="Joergensen T.S."/>
            <person name="Alvarez Arevalo M."/>
            <person name="Sterndorff E.B."/>
            <person name="Faurdal D."/>
            <person name="Vuksanovic O."/>
            <person name="Mourched A.-S."/>
            <person name="Charusanti P."/>
            <person name="Shaw S."/>
            <person name="Blin K."/>
            <person name="Weber T."/>
        </authorList>
    </citation>
    <scope>NUCLEOTIDE SEQUENCE</scope>
    <source>
        <strain evidence="8">NBC_01482</strain>
    </source>
</reference>
<evidence type="ECO:0000256" key="1">
    <source>
        <dbReference type="ARBA" id="ARBA00001962"/>
    </source>
</evidence>
<feature type="domain" description="Rieske" evidence="7">
    <location>
        <begin position="59"/>
        <end position="165"/>
    </location>
</feature>
<comment type="cofactor">
    <cofactor evidence="1">
        <name>Fe cation</name>
        <dbReference type="ChEBI" id="CHEBI:24875"/>
    </cofactor>
</comment>
<sequence length="386" mass="43488">MDSTWNRELEPLTARLLHHYRNGTTDMASEIYKVDVTQYTDEERFKVEVENIFRRRPLLLALSVELPVPGNFKKLDIADVPILLVRGRDGAIKSFMNVCRHRGAPVAIEDRGSARRFICPYHAWSYNLDGSLAGVAKERTFGHVDSDRHGLVELPCVERDGVVWGMLTPGATLDLDAHLGELGPEIAKMQLDSLHHGASRRALTGNWKLAADTYLENYHLAFLHTTTLYRATGTSNISAVDMYGVHQRMATPRKRIGELDGEDLSGKNQFDYFSLNYTIFPNTVLLITPEGVLVAQVFPGATVRESITLMEFFSARPRVTEEDEKSFAARVDVLTHAIQNEDYWMQDQVQRGLRSGANTHLTFGRNELLLHHFHTEIDQALAVTSG</sequence>
<dbReference type="SUPFAM" id="SSF50022">
    <property type="entry name" value="ISP domain"/>
    <property type="match status" value="1"/>
</dbReference>
<evidence type="ECO:0000256" key="6">
    <source>
        <dbReference type="ARBA" id="ARBA00023014"/>
    </source>
</evidence>
<keyword evidence="9" id="KW-1185">Reference proteome</keyword>
<protein>
    <submittedName>
        <fullName evidence="8">Aromatic ring-hydroxylating dioxygenase subunit alpha</fullName>
    </submittedName>
</protein>
<dbReference type="Gene3D" id="3.90.380.10">
    <property type="entry name" value="Naphthalene 1,2-dioxygenase Alpha Subunit, Chain A, domain 1"/>
    <property type="match status" value="1"/>
</dbReference>
<dbReference type="Gene3D" id="2.102.10.10">
    <property type="entry name" value="Rieske [2Fe-2S] iron-sulphur domain"/>
    <property type="match status" value="1"/>
</dbReference>
<dbReference type="PANTHER" id="PTHR43756">
    <property type="entry name" value="CHOLINE MONOOXYGENASE, CHLOROPLASTIC"/>
    <property type="match status" value="1"/>
</dbReference>
<name>A0ABZ1YXP5_9NOCA</name>
<keyword evidence="5" id="KW-0408">Iron</keyword>
<dbReference type="InterPro" id="IPR001663">
    <property type="entry name" value="Rng_hydr_dOase-A"/>
</dbReference>
<dbReference type="RefSeq" id="WP_329410547.1">
    <property type="nucleotide sequence ID" value="NZ_CP109441.1"/>
</dbReference>
<evidence type="ECO:0000259" key="7">
    <source>
        <dbReference type="PROSITE" id="PS51296"/>
    </source>
</evidence>
<dbReference type="Pfam" id="PF00355">
    <property type="entry name" value="Rieske"/>
    <property type="match status" value="1"/>
</dbReference>
<dbReference type="InterPro" id="IPR036922">
    <property type="entry name" value="Rieske_2Fe-2S_sf"/>
</dbReference>
<evidence type="ECO:0000256" key="2">
    <source>
        <dbReference type="ARBA" id="ARBA00022714"/>
    </source>
</evidence>
<keyword evidence="8" id="KW-0223">Dioxygenase</keyword>
<evidence type="ECO:0000256" key="4">
    <source>
        <dbReference type="ARBA" id="ARBA00023002"/>
    </source>
</evidence>
<dbReference type="Pfam" id="PF00848">
    <property type="entry name" value="Ring_hydroxyl_A"/>
    <property type="match status" value="1"/>
</dbReference>
<dbReference type="InterPro" id="IPR017941">
    <property type="entry name" value="Rieske_2Fe-2S"/>
</dbReference>
<evidence type="ECO:0000313" key="8">
    <source>
        <dbReference type="EMBL" id="WUV46642.1"/>
    </source>
</evidence>
<keyword evidence="2" id="KW-0001">2Fe-2S</keyword>
<accession>A0ABZ1YXP5</accession>
<proteinExistence type="predicted"/>
<keyword evidence="3" id="KW-0479">Metal-binding</keyword>
<dbReference type="Proteomes" id="UP001432062">
    <property type="component" value="Chromosome"/>
</dbReference>
<organism evidence="8 9">
    <name type="scientific">Nocardia vinacea</name>
    <dbReference type="NCBI Taxonomy" id="96468"/>
    <lineage>
        <taxon>Bacteria</taxon>
        <taxon>Bacillati</taxon>
        <taxon>Actinomycetota</taxon>
        <taxon>Actinomycetes</taxon>
        <taxon>Mycobacteriales</taxon>
        <taxon>Nocardiaceae</taxon>
        <taxon>Nocardia</taxon>
    </lineage>
</organism>
<evidence type="ECO:0000256" key="3">
    <source>
        <dbReference type="ARBA" id="ARBA00022723"/>
    </source>
</evidence>
<dbReference type="PRINTS" id="PR00090">
    <property type="entry name" value="RNGDIOXGNASE"/>
</dbReference>
<keyword evidence="4" id="KW-0560">Oxidoreductase</keyword>
<dbReference type="InterPro" id="IPR015879">
    <property type="entry name" value="Ring_hydroxy_dOase_asu_C_dom"/>
</dbReference>
<dbReference type="EMBL" id="CP109441">
    <property type="protein sequence ID" value="WUV46642.1"/>
    <property type="molecule type" value="Genomic_DNA"/>
</dbReference>
<evidence type="ECO:0000256" key="5">
    <source>
        <dbReference type="ARBA" id="ARBA00023004"/>
    </source>
</evidence>
<gene>
    <name evidence="8" type="ORF">OG563_47750</name>
</gene>
<keyword evidence="6" id="KW-0411">Iron-sulfur</keyword>
<dbReference type="CDD" id="cd03469">
    <property type="entry name" value="Rieske_RO_Alpha_N"/>
    <property type="match status" value="1"/>
</dbReference>
<dbReference type="GO" id="GO:0051213">
    <property type="term" value="F:dioxygenase activity"/>
    <property type="evidence" value="ECO:0007669"/>
    <property type="project" value="UniProtKB-KW"/>
</dbReference>
<dbReference type="PROSITE" id="PS51296">
    <property type="entry name" value="RIESKE"/>
    <property type="match status" value="1"/>
</dbReference>